<comment type="subcellular location">
    <subcellularLocation>
        <location evidence="1 7">Cell membrane</location>
        <topology evidence="1 7">Multi-pass membrane protein</topology>
    </subcellularLocation>
</comment>
<dbReference type="RefSeq" id="WP_308421679.1">
    <property type="nucleotide sequence ID" value="NZ_BMJY01000021.1"/>
</dbReference>
<evidence type="ECO:0000256" key="4">
    <source>
        <dbReference type="ARBA" id="ARBA00022692"/>
    </source>
</evidence>
<dbReference type="PROSITE" id="PS50928">
    <property type="entry name" value="ABC_TM1"/>
    <property type="match status" value="1"/>
</dbReference>
<dbReference type="SUPFAM" id="SSF161098">
    <property type="entry name" value="MetI-like"/>
    <property type="match status" value="1"/>
</dbReference>
<accession>A0A917IIG4</accession>
<feature type="transmembrane region" description="Helical" evidence="7">
    <location>
        <begin position="61"/>
        <end position="91"/>
    </location>
</feature>
<dbReference type="PANTHER" id="PTHR30614:SF21">
    <property type="entry name" value="AMINO ACID ABC TRANSPORTER PERMEASE"/>
    <property type="match status" value="1"/>
</dbReference>
<feature type="transmembrane region" description="Helical" evidence="7">
    <location>
        <begin position="236"/>
        <end position="261"/>
    </location>
</feature>
<evidence type="ECO:0000256" key="1">
    <source>
        <dbReference type="ARBA" id="ARBA00004651"/>
    </source>
</evidence>
<reference evidence="10" key="2">
    <citation type="submission" date="2020-09" db="EMBL/GenBank/DDBJ databases">
        <authorList>
            <person name="Sun Q."/>
            <person name="Zhou Y."/>
        </authorList>
    </citation>
    <scope>NUCLEOTIDE SEQUENCE</scope>
    <source>
        <strain evidence="10">CGMCC 1.15794</strain>
    </source>
</reference>
<evidence type="ECO:0000313" key="11">
    <source>
        <dbReference type="Proteomes" id="UP000657592"/>
    </source>
</evidence>
<sequence>MSGSVLYDVPGPRAVLRNRVLGIVTVLVLLAILGWLLWRLWATGQFTASKWEAFTYTQVWAQVWAATLRTLAAFGLAAVGALALGFVLAIGRLSDHAWLRWPVTFVTEFLRAVPVLVMMFLLYYGLPVIGIRMDNYWVVVIALVAYNGSVLAEVIRAGVEALPRGQREAGYAIGLRKSGVMRLILLPQAIRAMMPVILAQLVVTLKDTALGFIITYEELLFYARFIGSRAPLDSPIVPATIVVGAIYIGLCLILSGIARLVEKRMQKSPRVRAAREAVGPRLHESTNTELLAAQDLNELTRTSAPSESGDEPPRGRPR</sequence>
<dbReference type="PANTHER" id="PTHR30614">
    <property type="entry name" value="MEMBRANE COMPONENT OF AMINO ACID ABC TRANSPORTER"/>
    <property type="match status" value="1"/>
</dbReference>
<dbReference type="InterPro" id="IPR000515">
    <property type="entry name" value="MetI-like"/>
</dbReference>
<dbReference type="Gene3D" id="1.10.3720.10">
    <property type="entry name" value="MetI-like"/>
    <property type="match status" value="1"/>
</dbReference>
<dbReference type="NCBIfam" id="TIGR01726">
    <property type="entry name" value="HEQRo_perm_3TM"/>
    <property type="match status" value="1"/>
</dbReference>
<dbReference type="AlphaFoldDB" id="A0A917IIG4"/>
<dbReference type="Proteomes" id="UP000657592">
    <property type="component" value="Unassembled WGS sequence"/>
</dbReference>
<feature type="transmembrane region" description="Helical" evidence="7">
    <location>
        <begin position="136"/>
        <end position="159"/>
    </location>
</feature>
<reference evidence="10" key="1">
    <citation type="journal article" date="2014" name="Int. J. Syst. Evol. Microbiol.">
        <title>Complete genome sequence of Corynebacterium casei LMG S-19264T (=DSM 44701T), isolated from a smear-ripened cheese.</title>
        <authorList>
            <consortium name="US DOE Joint Genome Institute (JGI-PGF)"/>
            <person name="Walter F."/>
            <person name="Albersmeier A."/>
            <person name="Kalinowski J."/>
            <person name="Ruckert C."/>
        </authorList>
    </citation>
    <scope>NUCLEOTIDE SEQUENCE</scope>
    <source>
        <strain evidence="10">CGMCC 1.15794</strain>
    </source>
</reference>
<keyword evidence="6 7" id="KW-0472">Membrane</keyword>
<dbReference type="InterPro" id="IPR010065">
    <property type="entry name" value="AA_ABC_transptr_permease_3TM"/>
</dbReference>
<dbReference type="CDD" id="cd06261">
    <property type="entry name" value="TM_PBP2"/>
    <property type="match status" value="1"/>
</dbReference>
<organism evidence="10 11">
    <name type="scientific">Microbacterium album</name>
    <dbReference type="NCBI Taxonomy" id="2053191"/>
    <lineage>
        <taxon>Bacteria</taxon>
        <taxon>Bacillati</taxon>
        <taxon>Actinomycetota</taxon>
        <taxon>Actinomycetes</taxon>
        <taxon>Micrococcales</taxon>
        <taxon>Microbacteriaceae</taxon>
        <taxon>Microbacterium</taxon>
    </lineage>
</organism>
<evidence type="ECO:0000256" key="6">
    <source>
        <dbReference type="ARBA" id="ARBA00023136"/>
    </source>
</evidence>
<dbReference type="InterPro" id="IPR043429">
    <property type="entry name" value="ArtM/GltK/GlnP/TcyL/YhdX-like"/>
</dbReference>
<keyword evidence="2 7" id="KW-0813">Transport</keyword>
<evidence type="ECO:0000256" key="5">
    <source>
        <dbReference type="ARBA" id="ARBA00022989"/>
    </source>
</evidence>
<feature type="transmembrane region" description="Helical" evidence="7">
    <location>
        <begin position="103"/>
        <end position="124"/>
    </location>
</feature>
<dbReference type="Pfam" id="PF00528">
    <property type="entry name" value="BPD_transp_1"/>
    <property type="match status" value="1"/>
</dbReference>
<comment type="caution">
    <text evidence="10">The sequence shown here is derived from an EMBL/GenBank/DDBJ whole genome shotgun (WGS) entry which is preliminary data.</text>
</comment>
<feature type="transmembrane region" description="Helical" evidence="7">
    <location>
        <begin position="20"/>
        <end position="41"/>
    </location>
</feature>
<dbReference type="GO" id="GO:0043190">
    <property type="term" value="C:ATP-binding cassette (ABC) transporter complex"/>
    <property type="evidence" value="ECO:0007669"/>
    <property type="project" value="InterPro"/>
</dbReference>
<evidence type="ECO:0000256" key="8">
    <source>
        <dbReference type="SAM" id="MobiDB-lite"/>
    </source>
</evidence>
<evidence type="ECO:0000313" key="10">
    <source>
        <dbReference type="EMBL" id="GGH50589.1"/>
    </source>
</evidence>
<name>A0A917IIG4_9MICO</name>
<evidence type="ECO:0000256" key="3">
    <source>
        <dbReference type="ARBA" id="ARBA00022475"/>
    </source>
</evidence>
<dbReference type="InterPro" id="IPR035906">
    <property type="entry name" value="MetI-like_sf"/>
</dbReference>
<feature type="compositionally biased region" description="Polar residues" evidence="8">
    <location>
        <begin position="297"/>
        <end position="306"/>
    </location>
</feature>
<evidence type="ECO:0000256" key="7">
    <source>
        <dbReference type="RuleBase" id="RU363032"/>
    </source>
</evidence>
<evidence type="ECO:0000256" key="2">
    <source>
        <dbReference type="ARBA" id="ARBA00022448"/>
    </source>
</evidence>
<evidence type="ECO:0000259" key="9">
    <source>
        <dbReference type="PROSITE" id="PS50928"/>
    </source>
</evidence>
<keyword evidence="11" id="KW-1185">Reference proteome</keyword>
<gene>
    <name evidence="10" type="ORF">GCM10010921_29410</name>
</gene>
<protein>
    <submittedName>
        <fullName evidence="10">Amino acid ABC transporter permease</fullName>
    </submittedName>
</protein>
<keyword evidence="3" id="KW-1003">Cell membrane</keyword>
<comment type="similarity">
    <text evidence="7">Belongs to the binding-protein-dependent transport system permease family.</text>
</comment>
<feature type="region of interest" description="Disordered" evidence="8">
    <location>
        <begin position="296"/>
        <end position="318"/>
    </location>
</feature>
<keyword evidence="4 7" id="KW-0812">Transmembrane</keyword>
<proteinExistence type="inferred from homology"/>
<dbReference type="EMBL" id="BMJY01000021">
    <property type="protein sequence ID" value="GGH50589.1"/>
    <property type="molecule type" value="Genomic_DNA"/>
</dbReference>
<dbReference type="GO" id="GO:0022857">
    <property type="term" value="F:transmembrane transporter activity"/>
    <property type="evidence" value="ECO:0007669"/>
    <property type="project" value="InterPro"/>
</dbReference>
<feature type="domain" description="ABC transmembrane type-1" evidence="9">
    <location>
        <begin position="67"/>
        <end position="258"/>
    </location>
</feature>
<keyword evidence="5 7" id="KW-1133">Transmembrane helix</keyword>
<dbReference type="GO" id="GO:0006865">
    <property type="term" value="P:amino acid transport"/>
    <property type="evidence" value="ECO:0007669"/>
    <property type="project" value="TreeGrafter"/>
</dbReference>